<evidence type="ECO:0000313" key="10">
    <source>
        <dbReference type="Proteomes" id="UP000235598"/>
    </source>
</evidence>
<dbReference type="PANTHER" id="PTHR43163:SF7">
    <property type="entry name" value="DIPEPTIDE-TRANSPORT INTEGRAL MEMBRANE PROTEIN ABC TRANSPORTER DPPB-RELATED"/>
    <property type="match status" value="1"/>
</dbReference>
<accession>A0A2N6VPJ1</accession>
<dbReference type="PROSITE" id="PS50928">
    <property type="entry name" value="ABC_TM1"/>
    <property type="match status" value="1"/>
</dbReference>
<keyword evidence="4 7" id="KW-0812">Transmembrane</keyword>
<keyword evidence="2 7" id="KW-0813">Transport</keyword>
<sequence length="308" mass="33726">MGAYVIRRILQIIPVVIGTTFLIYLMVWGLQSDPFVGRCGERACPEAYVQMMRAKYNLDDPLLISYAKYFLNLITGDFGTTFSGIDVTDQIKNRFPTTFRLTIIAIVFEALIGIAAGVWAGLRRGKFIDSLVLVSTLVVISIPVFVIGRVLQLYLGMQWQLFPATASPEGKWSELILPGFVLGSASIAYVARLVRNSIAENMRADYVRAATAKGLTQTRVVGVHVLRNSMLPVVTFLGTDFGALLGGAIVTEGIFNVSGLGGMVFGALNGREGQTVTSVVALFVLVYLLVNLAVDILYAWLDPRIRYE</sequence>
<feature type="transmembrane region" description="Helical" evidence="7">
    <location>
        <begin position="233"/>
        <end position="255"/>
    </location>
</feature>
<feature type="domain" description="ABC transmembrane type-1" evidence="8">
    <location>
        <begin position="95"/>
        <end position="298"/>
    </location>
</feature>
<dbReference type="Proteomes" id="UP000235598">
    <property type="component" value="Unassembled WGS sequence"/>
</dbReference>
<dbReference type="CDD" id="cd06261">
    <property type="entry name" value="TM_PBP2"/>
    <property type="match status" value="1"/>
</dbReference>
<dbReference type="AlphaFoldDB" id="A0A2N6VPJ1"/>
<protein>
    <submittedName>
        <fullName evidence="9">ABC transporter permease</fullName>
    </submittedName>
</protein>
<comment type="caution">
    <text evidence="9">The sequence shown here is derived from an EMBL/GenBank/DDBJ whole genome shotgun (WGS) entry which is preliminary data.</text>
</comment>
<evidence type="ECO:0000313" key="9">
    <source>
        <dbReference type="EMBL" id="PMD06042.1"/>
    </source>
</evidence>
<comment type="subcellular location">
    <subcellularLocation>
        <location evidence="1 7">Cell membrane</location>
        <topology evidence="1 7">Multi-pass membrane protein</topology>
    </subcellularLocation>
</comment>
<dbReference type="GO" id="GO:0055085">
    <property type="term" value="P:transmembrane transport"/>
    <property type="evidence" value="ECO:0007669"/>
    <property type="project" value="InterPro"/>
</dbReference>
<dbReference type="PANTHER" id="PTHR43163">
    <property type="entry name" value="DIPEPTIDE TRANSPORT SYSTEM PERMEASE PROTEIN DPPB-RELATED"/>
    <property type="match status" value="1"/>
</dbReference>
<feature type="transmembrane region" description="Helical" evidence="7">
    <location>
        <begin position="175"/>
        <end position="194"/>
    </location>
</feature>
<feature type="transmembrane region" description="Helical" evidence="7">
    <location>
        <begin position="275"/>
        <end position="301"/>
    </location>
</feature>
<evidence type="ECO:0000256" key="6">
    <source>
        <dbReference type="ARBA" id="ARBA00023136"/>
    </source>
</evidence>
<comment type="similarity">
    <text evidence="7">Belongs to the binding-protein-dependent transport system permease family.</text>
</comment>
<evidence type="ECO:0000256" key="1">
    <source>
        <dbReference type="ARBA" id="ARBA00004651"/>
    </source>
</evidence>
<keyword evidence="5 7" id="KW-1133">Transmembrane helix</keyword>
<dbReference type="GO" id="GO:0005886">
    <property type="term" value="C:plasma membrane"/>
    <property type="evidence" value="ECO:0007669"/>
    <property type="project" value="UniProtKB-SubCell"/>
</dbReference>
<evidence type="ECO:0000256" key="5">
    <source>
        <dbReference type="ARBA" id="ARBA00022989"/>
    </source>
</evidence>
<name>A0A2N6VPJ1_9MICO</name>
<dbReference type="SUPFAM" id="SSF161098">
    <property type="entry name" value="MetI-like"/>
    <property type="match status" value="1"/>
</dbReference>
<dbReference type="InterPro" id="IPR035906">
    <property type="entry name" value="MetI-like_sf"/>
</dbReference>
<proteinExistence type="inferred from homology"/>
<dbReference type="InterPro" id="IPR000515">
    <property type="entry name" value="MetI-like"/>
</dbReference>
<reference evidence="9 10" key="1">
    <citation type="submission" date="2017-09" db="EMBL/GenBank/DDBJ databases">
        <title>Bacterial strain isolated from the female urinary microbiota.</title>
        <authorList>
            <person name="Thomas-White K."/>
            <person name="Kumar N."/>
            <person name="Forster S."/>
            <person name="Putonti C."/>
            <person name="Lawley T."/>
            <person name="Wolfe A.J."/>
        </authorList>
    </citation>
    <scope>NUCLEOTIDE SEQUENCE [LARGE SCALE GENOMIC DNA]</scope>
    <source>
        <strain evidence="9 10">UMB1301</strain>
    </source>
</reference>
<dbReference type="Pfam" id="PF00528">
    <property type="entry name" value="BPD_transp_1"/>
    <property type="match status" value="1"/>
</dbReference>
<feature type="transmembrane region" description="Helical" evidence="7">
    <location>
        <begin position="99"/>
        <end position="119"/>
    </location>
</feature>
<dbReference type="OrthoDB" id="3171583at2"/>
<dbReference type="Gene3D" id="1.10.3720.10">
    <property type="entry name" value="MetI-like"/>
    <property type="match status" value="1"/>
</dbReference>
<keyword evidence="6 7" id="KW-0472">Membrane</keyword>
<feature type="transmembrane region" description="Helical" evidence="7">
    <location>
        <begin position="12"/>
        <end position="30"/>
    </location>
</feature>
<dbReference type="Pfam" id="PF19300">
    <property type="entry name" value="BPD_transp_1_N"/>
    <property type="match status" value="1"/>
</dbReference>
<evidence type="ECO:0000256" key="4">
    <source>
        <dbReference type="ARBA" id="ARBA00022692"/>
    </source>
</evidence>
<dbReference type="RefSeq" id="WP_102237698.1">
    <property type="nucleotide sequence ID" value="NZ_BAAAIM010000007.1"/>
</dbReference>
<organism evidence="9 10">
    <name type="scientific">Brevibacterium paucivorans</name>
    <dbReference type="NCBI Taxonomy" id="170994"/>
    <lineage>
        <taxon>Bacteria</taxon>
        <taxon>Bacillati</taxon>
        <taxon>Actinomycetota</taxon>
        <taxon>Actinomycetes</taxon>
        <taxon>Micrococcales</taxon>
        <taxon>Brevibacteriaceae</taxon>
        <taxon>Brevibacterium</taxon>
    </lineage>
</organism>
<dbReference type="EMBL" id="PNHK01000001">
    <property type="protein sequence ID" value="PMD06042.1"/>
    <property type="molecule type" value="Genomic_DNA"/>
</dbReference>
<feature type="transmembrane region" description="Helical" evidence="7">
    <location>
        <begin position="131"/>
        <end position="155"/>
    </location>
</feature>
<gene>
    <name evidence="9" type="ORF">CJ199_01180</name>
</gene>
<evidence type="ECO:0000256" key="7">
    <source>
        <dbReference type="RuleBase" id="RU363032"/>
    </source>
</evidence>
<keyword evidence="3" id="KW-1003">Cell membrane</keyword>
<dbReference type="InterPro" id="IPR045621">
    <property type="entry name" value="BPD_transp_1_N"/>
</dbReference>
<evidence type="ECO:0000259" key="8">
    <source>
        <dbReference type="PROSITE" id="PS50928"/>
    </source>
</evidence>
<evidence type="ECO:0000256" key="2">
    <source>
        <dbReference type="ARBA" id="ARBA00022448"/>
    </source>
</evidence>
<evidence type="ECO:0000256" key="3">
    <source>
        <dbReference type="ARBA" id="ARBA00022475"/>
    </source>
</evidence>